<feature type="region of interest" description="Disordered" evidence="1">
    <location>
        <begin position="514"/>
        <end position="552"/>
    </location>
</feature>
<comment type="caution">
    <text evidence="2">The sequence shown here is derived from an EMBL/GenBank/DDBJ whole genome shotgun (WGS) entry which is preliminary data.</text>
</comment>
<protein>
    <submittedName>
        <fullName evidence="2">Uncharacterized protein</fullName>
    </submittedName>
</protein>
<dbReference type="EMBL" id="SJPI01000001">
    <property type="protein sequence ID" value="TWT53746.1"/>
    <property type="molecule type" value="Genomic_DNA"/>
</dbReference>
<evidence type="ECO:0000313" key="3">
    <source>
        <dbReference type="Proteomes" id="UP000316598"/>
    </source>
</evidence>
<name>A0A5C5WSG5_9BACT</name>
<dbReference type="AlphaFoldDB" id="A0A5C5WSG5"/>
<accession>A0A5C5WSG5</accession>
<organism evidence="2 3">
    <name type="scientific">Rubripirellula amarantea</name>
    <dbReference type="NCBI Taxonomy" id="2527999"/>
    <lineage>
        <taxon>Bacteria</taxon>
        <taxon>Pseudomonadati</taxon>
        <taxon>Planctomycetota</taxon>
        <taxon>Planctomycetia</taxon>
        <taxon>Pirellulales</taxon>
        <taxon>Pirellulaceae</taxon>
        <taxon>Rubripirellula</taxon>
    </lineage>
</organism>
<feature type="compositionally biased region" description="Acidic residues" evidence="1">
    <location>
        <begin position="532"/>
        <end position="552"/>
    </location>
</feature>
<keyword evidence="3" id="KW-1185">Reference proteome</keyword>
<gene>
    <name evidence="2" type="ORF">Pla22_13780</name>
</gene>
<evidence type="ECO:0000313" key="2">
    <source>
        <dbReference type="EMBL" id="TWT53746.1"/>
    </source>
</evidence>
<reference evidence="2 3" key="1">
    <citation type="submission" date="2019-02" db="EMBL/GenBank/DDBJ databases">
        <title>Deep-cultivation of Planctomycetes and their phenomic and genomic characterization uncovers novel biology.</title>
        <authorList>
            <person name="Wiegand S."/>
            <person name="Jogler M."/>
            <person name="Boedeker C."/>
            <person name="Pinto D."/>
            <person name="Vollmers J."/>
            <person name="Rivas-Marin E."/>
            <person name="Kohn T."/>
            <person name="Peeters S.H."/>
            <person name="Heuer A."/>
            <person name="Rast P."/>
            <person name="Oberbeckmann S."/>
            <person name="Bunk B."/>
            <person name="Jeske O."/>
            <person name="Meyerdierks A."/>
            <person name="Storesund J.E."/>
            <person name="Kallscheuer N."/>
            <person name="Luecker S."/>
            <person name="Lage O.M."/>
            <person name="Pohl T."/>
            <person name="Merkel B.J."/>
            <person name="Hornburger P."/>
            <person name="Mueller R.-W."/>
            <person name="Bruemmer F."/>
            <person name="Labrenz M."/>
            <person name="Spormann A.M."/>
            <person name="Op Den Camp H."/>
            <person name="Overmann J."/>
            <person name="Amann R."/>
            <person name="Jetten M.S.M."/>
            <person name="Mascher T."/>
            <person name="Medema M.H."/>
            <person name="Devos D.P."/>
            <person name="Kaster A.-K."/>
            <person name="Ovreas L."/>
            <person name="Rohde M."/>
            <person name="Galperin M.Y."/>
            <person name="Jogler C."/>
        </authorList>
    </citation>
    <scope>NUCLEOTIDE SEQUENCE [LARGE SCALE GENOMIC DNA]</scope>
    <source>
        <strain evidence="2 3">Pla22</strain>
    </source>
</reference>
<dbReference type="Proteomes" id="UP000316598">
    <property type="component" value="Unassembled WGS sequence"/>
</dbReference>
<proteinExistence type="predicted"/>
<sequence>MFLVTSRTTTVVDAQWPAVEVTGPSYASSDYVTDGYVTDGYVTNAIVTQSQLGSVQWEGSQYRDVPQWAESDREQLAVYFEEAADRLEDERLPSASAGRQAFLRDLAAAETFLKNNTSVQNYQRWMQYLDVEPLVSALEEPKALTSSRGSRLIGREAVDLRYRLIGVAPGLELTVLKQLRDSTESLIDAMRFRDGEASVRAISKQLESFADEVREMESNPSADDVAKLGQMMALLGSANQTPDLVSAVKSRFRSPNIGIIVSEQVVQSAINRGVNECRPVRDCILGTSIVGNATLGGVVTADVLPAVGSARVQVALNATVTSRNVGYNGPVKLHTVGTGQVAVTRMLHISELGVQAEPAISQASLQTQIVSIDAKLRLIRRIAKKKAAEQKPAAERIATEKLRQQVGSQFAQQTDEASSISPPDFMGKLRPYLDRLDLQEPTRLIGSTDQSIYVDATLARDDQLSAPAMFSSLATRPTIGQYYDVALQIHETAIDNVISPVLAGRTMTESELNRLLGRQPEPSSANVIVSDTEQEDEAENEGNENDEEDDDEPFEIDFARLRPVIFEARNQRVKLGIRGTRFSSGDRELKQAMEITTTYIPVQLSDGTSMLLRDGEVDVDFPGRRKTLSVSQTGVKTTIQKKFADVFPETLLHRDLQVPPTVKLQAIAGRSFRPKSIDARDGWFTVTVVQ</sequence>
<evidence type="ECO:0000256" key="1">
    <source>
        <dbReference type="SAM" id="MobiDB-lite"/>
    </source>
</evidence>